<evidence type="ECO:0000259" key="6">
    <source>
        <dbReference type="PROSITE" id="PS50262"/>
    </source>
</evidence>
<keyword evidence="8" id="KW-1185">Reference proteome</keyword>
<feature type="transmembrane region" description="Helical" evidence="5">
    <location>
        <begin position="26"/>
        <end position="43"/>
    </location>
</feature>
<feature type="domain" description="G-protein coupled receptors family 1 profile" evidence="6">
    <location>
        <begin position="1"/>
        <end position="77"/>
    </location>
</feature>
<comment type="subcellular location">
    <subcellularLocation>
        <location evidence="1">Membrane</location>
    </subcellularLocation>
</comment>
<evidence type="ECO:0000313" key="7">
    <source>
        <dbReference type="EnsemblMetazoa" id="CLYHEMP004492.1"/>
    </source>
</evidence>
<organism evidence="7 8">
    <name type="scientific">Clytia hemisphaerica</name>
    <dbReference type="NCBI Taxonomy" id="252671"/>
    <lineage>
        <taxon>Eukaryota</taxon>
        <taxon>Metazoa</taxon>
        <taxon>Cnidaria</taxon>
        <taxon>Hydrozoa</taxon>
        <taxon>Hydroidolina</taxon>
        <taxon>Leptothecata</taxon>
        <taxon>Obeliida</taxon>
        <taxon>Clytiidae</taxon>
        <taxon>Clytia</taxon>
    </lineage>
</organism>
<dbReference type="EnsemblMetazoa" id="CLYHEMT004492.1">
    <property type="protein sequence ID" value="CLYHEMP004492.1"/>
    <property type="gene ID" value="CLYHEMG004492"/>
</dbReference>
<keyword evidence="2 5" id="KW-0812">Transmembrane</keyword>
<accession>A0A7M5WR46</accession>
<name>A0A7M5WR46_9CNID</name>
<evidence type="ECO:0000256" key="4">
    <source>
        <dbReference type="ARBA" id="ARBA00023136"/>
    </source>
</evidence>
<dbReference type="Gene3D" id="1.20.1070.10">
    <property type="entry name" value="Rhodopsin 7-helix transmembrane proteins"/>
    <property type="match status" value="1"/>
</dbReference>
<dbReference type="AlphaFoldDB" id="A0A7M5WR46"/>
<keyword evidence="3 5" id="KW-1133">Transmembrane helix</keyword>
<feature type="transmembrane region" description="Helical" evidence="5">
    <location>
        <begin position="55"/>
        <end position="79"/>
    </location>
</feature>
<evidence type="ECO:0000256" key="2">
    <source>
        <dbReference type="ARBA" id="ARBA00022692"/>
    </source>
</evidence>
<evidence type="ECO:0000256" key="1">
    <source>
        <dbReference type="ARBA" id="ARBA00004370"/>
    </source>
</evidence>
<evidence type="ECO:0000313" key="8">
    <source>
        <dbReference type="Proteomes" id="UP000594262"/>
    </source>
</evidence>
<dbReference type="InterPro" id="IPR017452">
    <property type="entry name" value="GPCR_Rhodpsn_7TM"/>
</dbReference>
<keyword evidence="4 5" id="KW-0472">Membrane</keyword>
<dbReference type="Proteomes" id="UP000594262">
    <property type="component" value="Unplaced"/>
</dbReference>
<proteinExistence type="predicted"/>
<evidence type="ECO:0000256" key="3">
    <source>
        <dbReference type="ARBA" id="ARBA00022989"/>
    </source>
</evidence>
<reference evidence="7" key="1">
    <citation type="submission" date="2021-01" db="UniProtKB">
        <authorList>
            <consortium name="EnsemblMetazoa"/>
        </authorList>
    </citation>
    <scope>IDENTIFICATION</scope>
</reference>
<protein>
    <recommendedName>
        <fullName evidence="6">G-protein coupled receptors family 1 profile domain-containing protein</fullName>
    </recommendedName>
</protein>
<dbReference type="SUPFAM" id="SSF81321">
    <property type="entry name" value="Family A G protein-coupled receptor-like"/>
    <property type="match status" value="1"/>
</dbReference>
<dbReference type="CDD" id="cd00637">
    <property type="entry name" value="7tm_classA_rhodopsin-like"/>
    <property type="match status" value="1"/>
</dbReference>
<dbReference type="GO" id="GO:0016020">
    <property type="term" value="C:membrane"/>
    <property type="evidence" value="ECO:0007669"/>
    <property type="project" value="UniProtKB-SubCell"/>
</dbReference>
<evidence type="ECO:0000256" key="5">
    <source>
        <dbReference type="SAM" id="Phobius"/>
    </source>
</evidence>
<sequence length="99" mass="11644">TLSSQQNSDSTHIKEEKSRKRKLKSVNTLLIITFFYVLCYLPHTVRMVFRTPSQFSSAATVFGLMTLVNSSFNSIIYIARTKNISTFYRRLFVKYIYRE</sequence>
<dbReference type="PROSITE" id="PS50262">
    <property type="entry name" value="G_PROTEIN_RECEP_F1_2"/>
    <property type="match status" value="1"/>
</dbReference>